<dbReference type="InterPro" id="IPR011009">
    <property type="entry name" value="Kinase-like_dom_sf"/>
</dbReference>
<dbReference type="GO" id="GO:0005634">
    <property type="term" value="C:nucleus"/>
    <property type="evidence" value="ECO:0007669"/>
    <property type="project" value="UniProtKB-SubCell"/>
</dbReference>
<proteinExistence type="predicted"/>
<evidence type="ECO:0000259" key="28">
    <source>
        <dbReference type="PROSITE" id="PS50011"/>
    </source>
</evidence>
<reference evidence="29 30" key="1">
    <citation type="journal article" date="2012" name="Genome Biol.">
        <title>Sequencing three crocodilian genomes to illuminate the evolution of archosaurs and amniotes.</title>
        <authorList>
            <person name="St John J.A."/>
            <person name="Braun E.L."/>
            <person name="Isberg S.R."/>
            <person name="Miles L.G."/>
            <person name="Chong A.Y."/>
            <person name="Gongora J."/>
            <person name="Dalzell P."/>
            <person name="Moran C."/>
            <person name="Bed'hom B."/>
            <person name="Abzhanov A."/>
            <person name="Burgess S.C."/>
            <person name="Cooksey A.M."/>
            <person name="Castoe T.A."/>
            <person name="Crawford N.G."/>
            <person name="Densmore L.D."/>
            <person name="Drew J.C."/>
            <person name="Edwards S.V."/>
            <person name="Faircloth B.C."/>
            <person name="Fujita M.K."/>
            <person name="Greenwold M.J."/>
            <person name="Hoffmann F.G."/>
            <person name="Howard J.M."/>
            <person name="Iguchi T."/>
            <person name="Janes D.E."/>
            <person name="Khan S.Y."/>
            <person name="Kohno S."/>
            <person name="de Koning A.J."/>
            <person name="Lance S.L."/>
            <person name="McCarthy F.M."/>
            <person name="McCormack J.E."/>
            <person name="Merchant M.E."/>
            <person name="Peterson D.G."/>
            <person name="Pollock D.D."/>
            <person name="Pourmand N."/>
            <person name="Raney B.J."/>
            <person name="Roessler K.A."/>
            <person name="Sanford J.R."/>
            <person name="Sawyer R.H."/>
            <person name="Schmidt C.J."/>
            <person name="Triplett E.W."/>
            <person name="Tuberville T.D."/>
            <person name="Venegas-Anaya M."/>
            <person name="Howard J.T."/>
            <person name="Jarvis E.D."/>
            <person name="Guillette L.J.Jr."/>
            <person name="Glenn T.C."/>
            <person name="Green R.E."/>
            <person name="Ray D.A."/>
        </authorList>
    </citation>
    <scope>NUCLEOTIDE SEQUENCE [LARGE SCALE GENOMIC DNA]</scope>
    <source>
        <strain evidence="29">KSC_2009_1</strain>
    </source>
</reference>
<evidence type="ECO:0000256" key="20">
    <source>
        <dbReference type="ARBA" id="ARBA00023273"/>
    </source>
</evidence>
<feature type="compositionally biased region" description="Acidic residues" evidence="26">
    <location>
        <begin position="10"/>
        <end position="19"/>
    </location>
</feature>
<dbReference type="PANTHER" id="PTHR14383">
    <property type="entry name" value="SWAP-70 RECOMBINASE"/>
    <property type="match status" value="1"/>
</dbReference>
<dbReference type="FunFam" id="2.30.29.30:FF:000175">
    <property type="entry name" value="switch-associated protein 70 isoform X2"/>
    <property type="match status" value="1"/>
</dbReference>
<dbReference type="InterPro" id="IPR057836">
    <property type="entry name" value="EF-hand_SWAP70_N"/>
</dbReference>
<dbReference type="SMART" id="SM00233">
    <property type="entry name" value="PH"/>
    <property type="match status" value="1"/>
</dbReference>
<evidence type="ECO:0000256" key="17">
    <source>
        <dbReference type="ARBA" id="ARBA00023136"/>
    </source>
</evidence>
<evidence type="ECO:0000256" key="26">
    <source>
        <dbReference type="SAM" id="MobiDB-lite"/>
    </source>
</evidence>
<feature type="domain" description="Protein kinase" evidence="28">
    <location>
        <begin position="193"/>
        <end position="463"/>
    </location>
</feature>
<dbReference type="EC" id="2.7.10.2" evidence="5"/>
<gene>
    <name evidence="29" type="primary">WEE1</name>
    <name evidence="29" type="ORF">Y1Q_0000663</name>
</gene>
<dbReference type="SMART" id="SM00220">
    <property type="entry name" value="S_TKc"/>
    <property type="match status" value="1"/>
</dbReference>
<keyword evidence="19" id="KW-0539">Nucleus</keyword>
<feature type="coiled-coil region" evidence="25">
    <location>
        <begin position="471"/>
        <end position="505"/>
    </location>
</feature>
<dbReference type="GO" id="GO:0003677">
    <property type="term" value="F:DNA binding"/>
    <property type="evidence" value="ECO:0007669"/>
    <property type="project" value="UniProtKB-KW"/>
</dbReference>
<feature type="region of interest" description="Disordered" evidence="26">
    <location>
        <begin position="1"/>
        <end position="44"/>
    </location>
</feature>
<dbReference type="Pfam" id="PF25530">
    <property type="entry name" value="EF-hand_SWAP70_N"/>
    <property type="match status" value="1"/>
</dbReference>
<comment type="subcellular location">
    <subcellularLocation>
        <location evidence="2">Cell membrane</location>
    </subcellularLocation>
    <subcellularLocation>
        <location evidence="4">Cell projection</location>
        <location evidence="4">Lamellipodium</location>
    </subcellularLocation>
    <subcellularLocation>
        <location evidence="3">Cytoplasm</location>
    </subcellularLocation>
    <subcellularLocation>
        <location evidence="1">Nucleus</location>
    </subcellularLocation>
</comment>
<dbReference type="CDD" id="cd13273">
    <property type="entry name" value="PH_SWAP-70"/>
    <property type="match status" value="1"/>
</dbReference>
<dbReference type="SUPFAM" id="SSF56112">
    <property type="entry name" value="Protein kinase-like (PK-like)"/>
    <property type="match status" value="1"/>
</dbReference>
<dbReference type="eggNOG" id="ENOG502QSXX">
    <property type="taxonomic scope" value="Eukaryota"/>
</dbReference>
<dbReference type="Gene3D" id="2.30.29.30">
    <property type="entry name" value="Pleckstrin-homology domain (PH domain)/Phosphotyrosine-binding domain (PTB)"/>
    <property type="match status" value="1"/>
</dbReference>
<evidence type="ECO:0000256" key="1">
    <source>
        <dbReference type="ARBA" id="ARBA00004123"/>
    </source>
</evidence>
<dbReference type="FunFam" id="1.10.510.10:FF:000217">
    <property type="entry name" value="Wee1-like protein kinase"/>
    <property type="match status" value="1"/>
</dbReference>
<evidence type="ECO:0000256" key="16">
    <source>
        <dbReference type="ARBA" id="ARBA00023125"/>
    </source>
</evidence>
<evidence type="ECO:0000256" key="4">
    <source>
        <dbReference type="ARBA" id="ARBA00004510"/>
    </source>
</evidence>
<organism evidence="29 30">
    <name type="scientific">Alligator mississippiensis</name>
    <name type="common">American alligator</name>
    <dbReference type="NCBI Taxonomy" id="8496"/>
    <lineage>
        <taxon>Eukaryota</taxon>
        <taxon>Metazoa</taxon>
        <taxon>Chordata</taxon>
        <taxon>Craniata</taxon>
        <taxon>Vertebrata</taxon>
        <taxon>Euteleostomi</taxon>
        <taxon>Archelosauria</taxon>
        <taxon>Archosauria</taxon>
        <taxon>Crocodylia</taxon>
        <taxon>Alligatoridae</taxon>
        <taxon>Alligatorinae</taxon>
        <taxon>Alligator</taxon>
    </lineage>
</organism>
<evidence type="ECO:0000256" key="12">
    <source>
        <dbReference type="ARBA" id="ARBA00022777"/>
    </source>
</evidence>
<dbReference type="SUPFAM" id="SSF47473">
    <property type="entry name" value="EF-hand"/>
    <property type="match status" value="1"/>
</dbReference>
<accession>A0A151MCB5</accession>
<feature type="compositionally biased region" description="Low complexity" evidence="26">
    <location>
        <begin position="21"/>
        <end position="35"/>
    </location>
</feature>
<evidence type="ECO:0000256" key="23">
    <source>
        <dbReference type="ARBA" id="ARBA00074876"/>
    </source>
</evidence>
<dbReference type="PROSITE" id="PS50003">
    <property type="entry name" value="PH_DOMAIN"/>
    <property type="match status" value="1"/>
</dbReference>
<dbReference type="InterPro" id="IPR057837">
    <property type="entry name" value="PH_SWAP70"/>
</dbReference>
<evidence type="ECO:0000256" key="7">
    <source>
        <dbReference type="ARBA" id="ARBA00022490"/>
    </source>
</evidence>
<dbReference type="InterPro" id="IPR001849">
    <property type="entry name" value="PH_domain"/>
</dbReference>
<evidence type="ECO:0000256" key="11">
    <source>
        <dbReference type="ARBA" id="ARBA00022741"/>
    </source>
</evidence>
<evidence type="ECO:0000256" key="10">
    <source>
        <dbReference type="ARBA" id="ARBA00022723"/>
    </source>
</evidence>
<evidence type="ECO:0000256" key="25">
    <source>
        <dbReference type="SAM" id="Coils"/>
    </source>
</evidence>
<dbReference type="Gene3D" id="1.10.510.10">
    <property type="entry name" value="Transferase(Phosphotransferase) domain 1"/>
    <property type="match status" value="1"/>
</dbReference>
<keyword evidence="18" id="KW-0829">Tyrosine-protein kinase</keyword>
<dbReference type="CDD" id="cd14138">
    <property type="entry name" value="PTKc_Wee1a"/>
    <property type="match status" value="1"/>
</dbReference>
<dbReference type="GO" id="GO:0004715">
    <property type="term" value="F:non-membrane spanning protein tyrosine kinase activity"/>
    <property type="evidence" value="ECO:0007669"/>
    <property type="project" value="UniProtKB-EC"/>
</dbReference>
<evidence type="ECO:0000256" key="24">
    <source>
        <dbReference type="PROSITE-ProRule" id="PRU10141"/>
    </source>
</evidence>
<dbReference type="GO" id="GO:0005524">
    <property type="term" value="F:ATP binding"/>
    <property type="evidence" value="ECO:0007669"/>
    <property type="project" value="UniProtKB-UniRule"/>
</dbReference>
<comment type="subunit">
    <text evidence="22">The SWAP complex consists of NPM1, NCL, PARP1 and SWAP70.</text>
</comment>
<sequence length="1114" mass="127319">METAAALPGDEGDSWEEEGFGSSPVKSPGGAAASPSPSPLKGRRCCGWAPGVAGGSSPLPDYPGTPPHKTFRKLRLFDTPHTPKSLLSKAQGMGSSSVKLRVGSLFMNVGKSEKHDPGIRQTPHVNINPFTPDSLFLHASDGQSRRRKRTYWNDSCGEDMEASDCELEDETIRPAKRITITESNMKSRYATEFHELEKIGSGEFGSVFKCVKRLDGCIYAIKRSKKPLAGSVDEQNALREVYAHAVLGQHSHVVRYYSAWAEDDHMLIQNEYCNGGSLADAISENYRNMRYFTEPELKDLLLQVARGLKYIHSMSLVHMDIKPSNIFISRTSVPSMTSEEGDDDDCSSDRIIFKIGDLGHVTRISSPQVEEGDSRFLANEVLQENYAHLPKADIFALALTVVCAAGAEPLPTNGDRWHEIRQGKLPKIPQVLSQEFLELLKVMISPDPEKRPSAVALVKHSVLLSAAKKSAEQLRIELNAEKFKNSLLQKELKKAQMAKAAAEERALFTDRMKTRSTSQNRTSRLIGKKMNRSEELLKAIWHAFTALDLDRSGKVSKSQLKVLSHNLCTVLNVPHDPVALEEHFRDDDEGPVSNQGYMPYLNKFILEKVQGNFDKVEFNRMCWTLCARKNPAKSPLVISEDEAFKVWVIFNFLSEDKYPLIIVPEEIEYLLKKLTEAMGAGWQQEQFDHYKISLNTSQEGLSVWELIDLIGSGQFSKGMDKQTVSMAINEVFNELILDVLKQGYMLKKGHRRKNWTERWFVLKPNIISYYMSEDLKDKKGDIILDDNCCVESLPDKDGKKCLFLIKCLDKTFEISASDKKKKQEWIQAIQTTVNLLRVGSPPPHKEARQKRKELREKLLAEQEELERQMKELQIANENKQQELERVRKQLEEAAARAAEEEKKRLQTQMELQDRFSSELEREKMVRQQMEEKVAQKSSELEQYLQRVRELEEMYKQLQEALEDEKQARQDEETVRKLQARLLEEESRKRAELEKWHLQQQQTIQMTEAEKQELENQRIIKERALQVAMQQLEQLELERKQALEQYEGVKKKLEMAANNTKSWKDKVAHHEGLIRLIEPGSKNPHLITNWGPAAFTEAELEQREKSWKGKKVTSE</sequence>
<keyword evidence="20" id="KW-0966">Cell projection</keyword>
<comment type="caution">
    <text evidence="29">The sequence shown here is derived from an EMBL/GenBank/DDBJ whole genome shotgun (WGS) entry which is preliminary data.</text>
</comment>
<dbReference type="InterPro" id="IPR011993">
    <property type="entry name" value="PH-like_dom_sf"/>
</dbReference>
<keyword evidence="13 24" id="KW-0067">ATP-binding</keyword>
<evidence type="ECO:0000256" key="14">
    <source>
        <dbReference type="ARBA" id="ARBA00022842"/>
    </source>
</evidence>
<keyword evidence="30" id="KW-1185">Reference proteome</keyword>
<keyword evidence="16" id="KW-0238">DNA-binding</keyword>
<dbReference type="GO" id="GO:0005886">
    <property type="term" value="C:plasma membrane"/>
    <property type="evidence" value="ECO:0007669"/>
    <property type="project" value="UniProtKB-SubCell"/>
</dbReference>
<dbReference type="InterPro" id="IPR008271">
    <property type="entry name" value="Ser/Thr_kinase_AS"/>
</dbReference>
<keyword evidence="9" id="KW-0808">Transferase</keyword>
<dbReference type="SUPFAM" id="SSF50729">
    <property type="entry name" value="PH domain-like"/>
    <property type="match status" value="1"/>
</dbReference>
<name>A0A151MCB5_ALLMI</name>
<dbReference type="GO" id="GO:0005737">
    <property type="term" value="C:cytoplasm"/>
    <property type="evidence" value="ECO:0007669"/>
    <property type="project" value="UniProtKB-SubCell"/>
</dbReference>
<dbReference type="Pfam" id="PF00169">
    <property type="entry name" value="PH"/>
    <property type="match status" value="1"/>
</dbReference>
<evidence type="ECO:0000256" key="22">
    <source>
        <dbReference type="ARBA" id="ARBA00066244"/>
    </source>
</evidence>
<dbReference type="InterPro" id="IPR017441">
    <property type="entry name" value="Protein_kinase_ATP_BS"/>
</dbReference>
<dbReference type="InterPro" id="IPR000719">
    <property type="entry name" value="Prot_kinase_dom"/>
</dbReference>
<keyword evidence="7" id="KW-0963">Cytoplasm</keyword>
<evidence type="ECO:0000313" key="30">
    <source>
        <dbReference type="Proteomes" id="UP000050525"/>
    </source>
</evidence>
<dbReference type="EMBL" id="AKHW03006283">
    <property type="protein sequence ID" value="KYO22040.1"/>
    <property type="molecule type" value="Genomic_DNA"/>
</dbReference>
<feature type="binding site" evidence="24">
    <location>
        <position position="222"/>
    </location>
    <ligand>
        <name>ATP</name>
        <dbReference type="ChEBI" id="CHEBI:30616"/>
    </ligand>
</feature>
<keyword evidence="14" id="KW-0460">Magnesium</keyword>
<dbReference type="PANTHER" id="PTHR14383:SF6">
    <property type="entry name" value="SWITCH-ASSOCIATED PROTEIN 70"/>
    <property type="match status" value="1"/>
</dbReference>
<evidence type="ECO:0000256" key="13">
    <source>
        <dbReference type="ARBA" id="ARBA00022840"/>
    </source>
</evidence>
<keyword evidence="17" id="KW-0472">Membrane</keyword>
<dbReference type="Gene3D" id="3.30.200.20">
    <property type="entry name" value="Phosphorylase Kinase, domain 1"/>
    <property type="match status" value="1"/>
</dbReference>
<keyword evidence="6" id="KW-1003">Cell membrane</keyword>
<evidence type="ECO:0000256" key="9">
    <source>
        <dbReference type="ARBA" id="ARBA00022679"/>
    </source>
</evidence>
<evidence type="ECO:0000256" key="6">
    <source>
        <dbReference type="ARBA" id="ARBA00022475"/>
    </source>
</evidence>
<evidence type="ECO:0000256" key="8">
    <source>
        <dbReference type="ARBA" id="ARBA00022553"/>
    </source>
</evidence>
<dbReference type="PROSITE" id="PS50011">
    <property type="entry name" value="PROTEIN_KINASE_DOM"/>
    <property type="match status" value="1"/>
</dbReference>
<evidence type="ECO:0000256" key="5">
    <source>
        <dbReference type="ARBA" id="ARBA00011903"/>
    </source>
</evidence>
<dbReference type="GO" id="GO:0046872">
    <property type="term" value="F:metal ion binding"/>
    <property type="evidence" value="ECO:0007669"/>
    <property type="project" value="UniProtKB-KW"/>
</dbReference>
<dbReference type="PROSITE" id="PS00108">
    <property type="entry name" value="PROTEIN_KINASE_ST"/>
    <property type="match status" value="1"/>
</dbReference>
<dbReference type="STRING" id="8496.A0A151MCB5"/>
<keyword evidence="11 24" id="KW-0547">Nucleotide-binding</keyword>
<keyword evidence="10" id="KW-0479">Metal-binding</keyword>
<dbReference type="InterPro" id="IPR011992">
    <property type="entry name" value="EF-hand-dom_pair"/>
</dbReference>
<keyword evidence="15 25" id="KW-0175">Coiled coil</keyword>
<dbReference type="Pfam" id="PF00069">
    <property type="entry name" value="Pkinase"/>
    <property type="match status" value="1"/>
</dbReference>
<evidence type="ECO:0000256" key="2">
    <source>
        <dbReference type="ARBA" id="ARBA00004236"/>
    </source>
</evidence>
<feature type="domain" description="PH" evidence="27">
    <location>
        <begin position="738"/>
        <end position="834"/>
    </location>
</feature>
<dbReference type="PROSITE" id="PS00107">
    <property type="entry name" value="PROTEIN_KINASE_ATP"/>
    <property type="match status" value="1"/>
</dbReference>
<evidence type="ECO:0000256" key="21">
    <source>
        <dbReference type="ARBA" id="ARBA00059750"/>
    </source>
</evidence>
<evidence type="ECO:0000313" key="29">
    <source>
        <dbReference type="EMBL" id="KYO22040.1"/>
    </source>
</evidence>
<protein>
    <recommendedName>
        <fullName evidence="23">Switch-associated protein 70</fullName>
        <ecNumber evidence="5">2.7.10.2</ecNumber>
    </recommendedName>
</protein>
<dbReference type="Proteomes" id="UP000050525">
    <property type="component" value="Unassembled WGS sequence"/>
</dbReference>
<evidence type="ECO:0000256" key="18">
    <source>
        <dbReference type="ARBA" id="ARBA00023137"/>
    </source>
</evidence>
<dbReference type="FunFam" id="3.30.200.20:FF:000115">
    <property type="entry name" value="Wee1-like kinase 2"/>
    <property type="match status" value="1"/>
</dbReference>
<keyword evidence="8" id="KW-0597">Phosphoprotein</keyword>
<keyword evidence="12" id="KW-0418">Kinase</keyword>
<comment type="function">
    <text evidence="21">Phosphatidylinositol 3,4,5-trisphosphate-dependent guanine nucleotide exchange factor (GEF) which, independently of RAS, transduces signals from tyrosine kinase receptors to RAC. It also mediates signaling of membrane ruffling. Regulates the actin cytoskeleton as an effector or adapter protein in response to agonist stimulated phosphatidylinositol (3,4)-bisphosphate production and cell protrusion.</text>
</comment>
<evidence type="ECO:0000256" key="15">
    <source>
        <dbReference type="ARBA" id="ARBA00023054"/>
    </source>
</evidence>
<dbReference type="AlphaFoldDB" id="A0A151MCB5"/>
<feature type="coiled-coil region" evidence="25">
    <location>
        <begin position="844"/>
        <end position="1058"/>
    </location>
</feature>
<dbReference type="GO" id="GO:0030027">
    <property type="term" value="C:lamellipodium"/>
    <property type="evidence" value="ECO:0007669"/>
    <property type="project" value="UniProtKB-SubCell"/>
</dbReference>
<evidence type="ECO:0000256" key="19">
    <source>
        <dbReference type="ARBA" id="ARBA00023242"/>
    </source>
</evidence>
<evidence type="ECO:0000256" key="3">
    <source>
        <dbReference type="ARBA" id="ARBA00004496"/>
    </source>
</evidence>
<evidence type="ECO:0000259" key="27">
    <source>
        <dbReference type="PROSITE" id="PS50003"/>
    </source>
</evidence>